<accession>G8NSS4</accession>
<organism evidence="2 3">
    <name type="scientific">Granulicella mallensis (strain ATCC BAA-1857 / DSM 23137 / MP5ACTX8)</name>
    <dbReference type="NCBI Taxonomy" id="682795"/>
    <lineage>
        <taxon>Bacteria</taxon>
        <taxon>Pseudomonadati</taxon>
        <taxon>Acidobacteriota</taxon>
        <taxon>Terriglobia</taxon>
        <taxon>Terriglobales</taxon>
        <taxon>Acidobacteriaceae</taxon>
        <taxon>Granulicella</taxon>
    </lineage>
</organism>
<evidence type="ECO:0000256" key="1">
    <source>
        <dbReference type="SAM" id="SignalP"/>
    </source>
</evidence>
<name>G8NSS4_GRAMM</name>
<reference evidence="2 3" key="1">
    <citation type="submission" date="2011-11" db="EMBL/GenBank/DDBJ databases">
        <title>Complete sequence of Granulicella mallensis MP5ACTX8.</title>
        <authorList>
            <consortium name="US DOE Joint Genome Institute"/>
            <person name="Lucas S."/>
            <person name="Copeland A."/>
            <person name="Lapidus A."/>
            <person name="Cheng J.-F."/>
            <person name="Goodwin L."/>
            <person name="Pitluck S."/>
            <person name="Peters L."/>
            <person name="Lu M."/>
            <person name="Detter J.C."/>
            <person name="Han C."/>
            <person name="Tapia R."/>
            <person name="Land M."/>
            <person name="Hauser L."/>
            <person name="Kyrpides N."/>
            <person name="Ivanova N."/>
            <person name="Mikhailova N."/>
            <person name="Pagani I."/>
            <person name="Rawat S."/>
            <person name="Mannisto M."/>
            <person name="Haggblom M."/>
            <person name="Woyke T."/>
        </authorList>
    </citation>
    <scope>NUCLEOTIDE SEQUENCE [LARGE SCALE GENOMIC DNA]</scope>
    <source>
        <strain evidence="3">ATCC BAA-1857 / DSM 23137 / MP5ACTX8</strain>
    </source>
</reference>
<feature type="signal peptide" evidence="1">
    <location>
        <begin position="1"/>
        <end position="21"/>
    </location>
</feature>
<dbReference type="RefSeq" id="WP_014264055.1">
    <property type="nucleotide sequence ID" value="NC_016631.1"/>
</dbReference>
<evidence type="ECO:0000313" key="3">
    <source>
        <dbReference type="Proteomes" id="UP000007113"/>
    </source>
</evidence>
<evidence type="ECO:0008006" key="4">
    <source>
        <dbReference type="Google" id="ProtNLM"/>
    </source>
</evidence>
<keyword evidence="1" id="KW-0732">Signal</keyword>
<dbReference type="AlphaFoldDB" id="G8NSS4"/>
<feature type="chain" id="PRO_5003512962" description="DUF2066 domain-containing protein" evidence="1">
    <location>
        <begin position="22"/>
        <end position="248"/>
    </location>
</feature>
<dbReference type="STRING" id="682795.AciX8_0824"/>
<protein>
    <recommendedName>
        <fullName evidence="4">DUF2066 domain-containing protein</fullName>
    </recommendedName>
</protein>
<proteinExistence type="predicted"/>
<dbReference type="InterPro" id="IPR046732">
    <property type="entry name" value="DUF6624"/>
</dbReference>
<keyword evidence="3" id="KW-1185">Reference proteome</keyword>
<dbReference type="HOGENOM" id="CLU_097872_0_0_0"/>
<dbReference type="EMBL" id="CP003130">
    <property type="protein sequence ID" value="AEU35173.1"/>
    <property type="molecule type" value="Genomic_DNA"/>
</dbReference>
<dbReference type="KEGG" id="gma:AciX8_0824"/>
<gene>
    <name evidence="2" type="ordered locus">AciX8_0824</name>
</gene>
<dbReference type="OrthoDB" id="7446297at2"/>
<dbReference type="Pfam" id="PF20329">
    <property type="entry name" value="DUF6624"/>
    <property type="match status" value="1"/>
</dbReference>
<dbReference type="eggNOG" id="COG4403">
    <property type="taxonomic scope" value="Bacteria"/>
</dbReference>
<evidence type="ECO:0000313" key="2">
    <source>
        <dbReference type="EMBL" id="AEU35173.1"/>
    </source>
</evidence>
<dbReference type="Proteomes" id="UP000007113">
    <property type="component" value="Chromosome"/>
</dbReference>
<sequence precursor="true">MKVVCLLLLFTSITNVGHAQATAPTPTSSSQEVETSAWMDAIGHRHQQLIDLNGPGIDSSLRAQLLDMGDADQKIRTEVVQAAKVAGKQPDVTQLHATDVKLTSELKEIVARAGWPTIHLVGFDASHAAMLILTHSEDRAWQLQMLPSLEKLASASKIDNSQLALLIDKELVASGKLQMYGTQFKFTPGHIAMYAVEQPATLDARRTDSMLPPIEVYKQMLYAAYNIPVSNETIPPNSSNASSDVSPK</sequence>